<evidence type="ECO:0000256" key="1">
    <source>
        <dbReference type="ARBA" id="ARBA00004123"/>
    </source>
</evidence>
<evidence type="ECO:0000256" key="8">
    <source>
        <dbReference type="ARBA" id="ARBA00023242"/>
    </source>
</evidence>
<organism evidence="11 12">
    <name type="scientific">Nyssa sinensis</name>
    <dbReference type="NCBI Taxonomy" id="561372"/>
    <lineage>
        <taxon>Eukaryota</taxon>
        <taxon>Viridiplantae</taxon>
        <taxon>Streptophyta</taxon>
        <taxon>Embryophyta</taxon>
        <taxon>Tracheophyta</taxon>
        <taxon>Spermatophyta</taxon>
        <taxon>Magnoliopsida</taxon>
        <taxon>eudicotyledons</taxon>
        <taxon>Gunneridae</taxon>
        <taxon>Pentapetalae</taxon>
        <taxon>asterids</taxon>
        <taxon>Cornales</taxon>
        <taxon>Nyssaceae</taxon>
        <taxon>Nyssa</taxon>
    </lineage>
</organism>
<dbReference type="GO" id="GO:0008270">
    <property type="term" value="F:zinc ion binding"/>
    <property type="evidence" value="ECO:0007669"/>
    <property type="project" value="UniProtKB-KW"/>
</dbReference>
<keyword evidence="4 9" id="KW-0863">Zinc-finger</keyword>
<evidence type="ECO:0000256" key="6">
    <source>
        <dbReference type="ARBA" id="ARBA00023015"/>
    </source>
</evidence>
<evidence type="ECO:0000256" key="4">
    <source>
        <dbReference type="ARBA" id="ARBA00022771"/>
    </source>
</evidence>
<dbReference type="PANTHER" id="PTHR31832">
    <property type="entry name" value="B-BOX ZINC FINGER PROTEIN 22"/>
    <property type="match status" value="1"/>
</dbReference>
<evidence type="ECO:0000256" key="7">
    <source>
        <dbReference type="ARBA" id="ARBA00023163"/>
    </source>
</evidence>
<dbReference type="Proteomes" id="UP000325577">
    <property type="component" value="Linkage Group LG5"/>
</dbReference>
<evidence type="ECO:0000256" key="9">
    <source>
        <dbReference type="PROSITE-ProRule" id="PRU00024"/>
    </source>
</evidence>
<dbReference type="GO" id="GO:0006355">
    <property type="term" value="P:regulation of DNA-templated transcription"/>
    <property type="evidence" value="ECO:0007669"/>
    <property type="project" value="TreeGrafter"/>
</dbReference>
<comment type="subcellular location">
    <subcellularLocation>
        <location evidence="1">Nucleus</location>
    </subcellularLocation>
</comment>
<dbReference type="InterPro" id="IPR051979">
    <property type="entry name" value="B-box_zinc_finger"/>
</dbReference>
<dbReference type="AlphaFoldDB" id="A0A5J4ZUB1"/>
<name>A0A5J4ZUB1_9ASTE</name>
<feature type="domain" description="B box-type" evidence="10">
    <location>
        <begin position="1"/>
        <end position="50"/>
    </location>
</feature>
<dbReference type="CDD" id="cd19821">
    <property type="entry name" value="Bbox1_BBX-like"/>
    <property type="match status" value="1"/>
</dbReference>
<reference evidence="11 12" key="1">
    <citation type="submission" date="2019-09" db="EMBL/GenBank/DDBJ databases">
        <title>A chromosome-level genome assembly of the Chinese tupelo Nyssa sinensis.</title>
        <authorList>
            <person name="Yang X."/>
            <person name="Kang M."/>
            <person name="Yang Y."/>
            <person name="Xiong H."/>
            <person name="Wang M."/>
            <person name="Zhang Z."/>
            <person name="Wang Z."/>
            <person name="Wu H."/>
            <person name="Ma T."/>
            <person name="Liu J."/>
            <person name="Xi Z."/>
        </authorList>
    </citation>
    <scope>NUCLEOTIDE SEQUENCE [LARGE SCALE GENOMIC DNA]</scope>
    <source>
        <strain evidence="11">J267</strain>
        <tissue evidence="11">Leaf</tissue>
    </source>
</reference>
<evidence type="ECO:0000259" key="10">
    <source>
        <dbReference type="PROSITE" id="PS50119"/>
    </source>
</evidence>
<evidence type="ECO:0000313" key="12">
    <source>
        <dbReference type="Proteomes" id="UP000325577"/>
    </source>
</evidence>
<evidence type="ECO:0000256" key="2">
    <source>
        <dbReference type="ARBA" id="ARBA00022723"/>
    </source>
</evidence>
<keyword evidence="6" id="KW-0805">Transcription regulation</keyword>
<evidence type="ECO:0000256" key="3">
    <source>
        <dbReference type="ARBA" id="ARBA00022737"/>
    </source>
</evidence>
<dbReference type="InterPro" id="IPR049808">
    <property type="entry name" value="CONSTANS-like_Bbox1"/>
</dbReference>
<proteinExistence type="predicted"/>
<evidence type="ECO:0000256" key="5">
    <source>
        <dbReference type="ARBA" id="ARBA00022833"/>
    </source>
</evidence>
<dbReference type="GO" id="GO:0005634">
    <property type="term" value="C:nucleus"/>
    <property type="evidence" value="ECO:0007669"/>
    <property type="project" value="UniProtKB-SubCell"/>
</dbReference>
<keyword evidence="3" id="KW-0677">Repeat</keyword>
<keyword evidence="5" id="KW-0862">Zinc</keyword>
<protein>
    <recommendedName>
        <fullName evidence="10">B box-type domain-containing protein</fullName>
    </recommendedName>
</protein>
<dbReference type="PANTHER" id="PTHR31832:SF63">
    <property type="entry name" value="B-BOX ZINC FINGER PROTEIN 23"/>
    <property type="match status" value="1"/>
</dbReference>
<dbReference type="InterPro" id="IPR000315">
    <property type="entry name" value="Znf_B-box"/>
</dbReference>
<evidence type="ECO:0000313" key="11">
    <source>
        <dbReference type="EMBL" id="KAA8521454.1"/>
    </source>
</evidence>
<dbReference type="OrthoDB" id="153872at2759"/>
<sequence length="161" mass="17463">MAAKLCHSCKSATAKATLFCRADPGFLCRGCDSKVHAANKPASRHARVGKCQVCQQAPASVTSDYLLSYIDPYLDRYIISPDQKPHQQYSSGTDGIVPVQTKNVQQQPLPPSLVDGVPCYDVDFSVSKPFMYNLYASSLCQSACIVLFRGGWSSAGLQQHG</sequence>
<dbReference type="GO" id="GO:0009640">
    <property type="term" value="P:photomorphogenesis"/>
    <property type="evidence" value="ECO:0007669"/>
    <property type="project" value="TreeGrafter"/>
</dbReference>
<keyword evidence="12" id="KW-1185">Reference proteome</keyword>
<dbReference type="PROSITE" id="PS50119">
    <property type="entry name" value="ZF_BBOX"/>
    <property type="match status" value="1"/>
</dbReference>
<keyword evidence="2" id="KW-0479">Metal-binding</keyword>
<dbReference type="EMBL" id="CM018048">
    <property type="protein sequence ID" value="KAA8521454.1"/>
    <property type="molecule type" value="Genomic_DNA"/>
</dbReference>
<gene>
    <name evidence="11" type="ORF">F0562_012136</name>
</gene>
<dbReference type="SMART" id="SM00336">
    <property type="entry name" value="BBOX"/>
    <property type="match status" value="1"/>
</dbReference>
<accession>A0A5J4ZUB1</accession>
<keyword evidence="8" id="KW-0539">Nucleus</keyword>
<keyword evidence="7" id="KW-0804">Transcription</keyword>